<evidence type="ECO:0008006" key="3">
    <source>
        <dbReference type="Google" id="ProtNLM"/>
    </source>
</evidence>
<name>A0A9X2XZH1_9BACT</name>
<dbReference type="Pfam" id="PF08309">
    <property type="entry name" value="LVIVD"/>
    <property type="match status" value="3"/>
</dbReference>
<dbReference type="Proteomes" id="UP001155483">
    <property type="component" value="Unassembled WGS sequence"/>
</dbReference>
<reference evidence="1" key="2">
    <citation type="submission" date="2023-04" db="EMBL/GenBank/DDBJ databases">
        <title>Paracnuella aquatica gen. nov., sp. nov., a member of the family Chitinophagaceae isolated from a hot spring.</title>
        <authorList>
            <person name="Wang C."/>
        </authorList>
    </citation>
    <scope>NUCLEOTIDE SEQUENCE</scope>
    <source>
        <strain evidence="1">LB-8</strain>
    </source>
</reference>
<dbReference type="AlphaFoldDB" id="A0A9X2XZH1"/>
<dbReference type="InterPro" id="IPR013211">
    <property type="entry name" value="LVIVD"/>
</dbReference>
<sequence>MRKRFSFAVYFSFSFLTLLIFSGCLKDQCSNTYTIYSPVYKTLTQVRADMKSGQPQAIERPGKIYIRGNFIFWNELNKGIHIIDNSNPASPKNISFIKVPGNVDIAVKGSYLYADNYSDLVVFDISKPTNVFPVKFLNKVFTDRGGYYWSTSTNPDSIMVIVDYKQKDTVVDCSTASNWYGRAAIDAFNTASGAQFYVKNPTGVGGSMARFAIASDHLYSVSYSQLSAFNINIPYDPQLANIKQIGWNIETIFPFQDKLFIGSSNGMFIYNINDAANPALVSQFSHVRSCDPVIADENYAYVTLRSGTACQGFTNQLEVLDISQITQPSLLKTYAMTNPHGLAKDDQLLFICDGKDGLKVYDASDVNNLKIIKTISGLETYDVIALNNLAIVVANDGLYQFDYSDRNNIKQISRITIQH</sequence>
<dbReference type="EMBL" id="JAOTIF010000034">
    <property type="protein sequence ID" value="MCU7552454.1"/>
    <property type="molecule type" value="Genomic_DNA"/>
</dbReference>
<dbReference type="PROSITE" id="PS51257">
    <property type="entry name" value="PROKAR_LIPOPROTEIN"/>
    <property type="match status" value="1"/>
</dbReference>
<dbReference type="SUPFAM" id="SSF75011">
    <property type="entry name" value="3-carboxy-cis,cis-mucoante lactonizing enzyme"/>
    <property type="match status" value="1"/>
</dbReference>
<dbReference type="RefSeq" id="WP_279299891.1">
    <property type="nucleotide sequence ID" value="NZ_JAOTIF010000034.1"/>
</dbReference>
<accession>A0A9X2XZH1</accession>
<reference evidence="1" key="1">
    <citation type="submission" date="2022-09" db="EMBL/GenBank/DDBJ databases">
        <authorList>
            <person name="Yuan C."/>
            <person name="Ke Z."/>
        </authorList>
    </citation>
    <scope>NUCLEOTIDE SEQUENCE</scope>
    <source>
        <strain evidence="1">LB-8</strain>
    </source>
</reference>
<evidence type="ECO:0000313" key="1">
    <source>
        <dbReference type="EMBL" id="MCU7552454.1"/>
    </source>
</evidence>
<gene>
    <name evidence="1" type="ORF">OCK74_25265</name>
</gene>
<organism evidence="1 2">
    <name type="scientific">Paraflavisolibacter caeni</name>
    <dbReference type="NCBI Taxonomy" id="2982496"/>
    <lineage>
        <taxon>Bacteria</taxon>
        <taxon>Pseudomonadati</taxon>
        <taxon>Bacteroidota</taxon>
        <taxon>Chitinophagia</taxon>
        <taxon>Chitinophagales</taxon>
        <taxon>Chitinophagaceae</taxon>
        <taxon>Paraflavisolibacter</taxon>
    </lineage>
</organism>
<protein>
    <recommendedName>
        <fullName evidence="3">LVIVD repeat-containing protein</fullName>
    </recommendedName>
</protein>
<keyword evidence="2" id="KW-1185">Reference proteome</keyword>
<proteinExistence type="predicted"/>
<comment type="caution">
    <text evidence="1">The sequence shown here is derived from an EMBL/GenBank/DDBJ whole genome shotgun (WGS) entry which is preliminary data.</text>
</comment>
<evidence type="ECO:0000313" key="2">
    <source>
        <dbReference type="Proteomes" id="UP001155483"/>
    </source>
</evidence>